<evidence type="ECO:0000259" key="4">
    <source>
        <dbReference type="PROSITE" id="PS51352"/>
    </source>
</evidence>
<gene>
    <name evidence="5" type="ORF">M6B22_07240</name>
</gene>
<dbReference type="SUPFAM" id="SSF52833">
    <property type="entry name" value="Thioredoxin-like"/>
    <property type="match status" value="1"/>
</dbReference>
<dbReference type="EMBL" id="CP097463">
    <property type="protein sequence ID" value="WAX58550.1"/>
    <property type="molecule type" value="Genomic_DNA"/>
</dbReference>
<dbReference type="CDD" id="cd02968">
    <property type="entry name" value="SCO"/>
    <property type="match status" value="1"/>
</dbReference>
<feature type="chain" id="PRO_5045307636" evidence="3">
    <location>
        <begin position="17"/>
        <end position="211"/>
    </location>
</feature>
<dbReference type="RefSeq" id="WP_269445089.1">
    <property type="nucleotide sequence ID" value="NZ_CP097463.1"/>
</dbReference>
<keyword evidence="6" id="KW-1185">Reference proteome</keyword>
<evidence type="ECO:0000256" key="1">
    <source>
        <dbReference type="ARBA" id="ARBA00010996"/>
    </source>
</evidence>
<accession>A0ABY7K2X1</accession>
<feature type="signal peptide" evidence="3">
    <location>
        <begin position="1"/>
        <end position="16"/>
    </location>
</feature>
<dbReference type="PROSITE" id="PS51352">
    <property type="entry name" value="THIOREDOXIN_2"/>
    <property type="match status" value="1"/>
</dbReference>
<dbReference type="Pfam" id="PF02630">
    <property type="entry name" value="SCO1-SenC"/>
    <property type="match status" value="1"/>
</dbReference>
<name>A0ABY7K2X1_9ACTN</name>
<dbReference type="InterPro" id="IPR036249">
    <property type="entry name" value="Thioredoxin-like_sf"/>
</dbReference>
<evidence type="ECO:0000256" key="2">
    <source>
        <dbReference type="ARBA" id="ARBA00023008"/>
    </source>
</evidence>
<reference evidence="5" key="1">
    <citation type="submission" date="2022-05" db="EMBL/GenBank/DDBJ databases">
        <title>Jatrophihabitans sp. SB3-54 whole genome sequence.</title>
        <authorList>
            <person name="Suh M.K."/>
            <person name="Eom M.K."/>
            <person name="Kim J.S."/>
            <person name="Kim H.S."/>
            <person name="Do H.E."/>
            <person name="Shin Y.K."/>
            <person name="Lee J.-S."/>
        </authorList>
    </citation>
    <scope>NUCLEOTIDE SEQUENCE</scope>
    <source>
        <strain evidence="5">SB3-54</strain>
    </source>
</reference>
<dbReference type="Gene3D" id="3.40.30.10">
    <property type="entry name" value="Glutaredoxin"/>
    <property type="match status" value="1"/>
</dbReference>
<keyword evidence="2" id="KW-0186">Copper</keyword>
<dbReference type="PROSITE" id="PS51257">
    <property type="entry name" value="PROKAR_LIPOPROTEIN"/>
    <property type="match status" value="1"/>
</dbReference>
<dbReference type="InterPro" id="IPR003782">
    <property type="entry name" value="SCO1/SenC"/>
</dbReference>
<evidence type="ECO:0000313" key="6">
    <source>
        <dbReference type="Proteomes" id="UP001164693"/>
    </source>
</evidence>
<evidence type="ECO:0000313" key="5">
    <source>
        <dbReference type="EMBL" id="WAX58550.1"/>
    </source>
</evidence>
<proteinExistence type="inferred from homology"/>
<dbReference type="InterPro" id="IPR013766">
    <property type="entry name" value="Thioredoxin_domain"/>
</dbReference>
<comment type="similarity">
    <text evidence="1">Belongs to the SCO1/2 family.</text>
</comment>
<evidence type="ECO:0000256" key="3">
    <source>
        <dbReference type="SAM" id="SignalP"/>
    </source>
</evidence>
<keyword evidence="3" id="KW-0732">Signal</keyword>
<organism evidence="5 6">
    <name type="scientific">Jatrophihabitans cynanchi</name>
    <dbReference type="NCBI Taxonomy" id="2944128"/>
    <lineage>
        <taxon>Bacteria</taxon>
        <taxon>Bacillati</taxon>
        <taxon>Actinomycetota</taxon>
        <taxon>Actinomycetes</taxon>
        <taxon>Jatrophihabitantales</taxon>
        <taxon>Jatrophihabitantaceae</taxon>
        <taxon>Jatrophihabitans</taxon>
    </lineage>
</organism>
<sequence length="211" mass="22289">MKRVLALLTAALLALAACSSSGGRDPKPSSLNDHTASGLYQGFGLDTPRPRPSFTLTDTHGKPFAFGTQTAGHPTLLFFGYTNCPDVCPTTMADIHNALLKVPAAVQKQTYVVFVSTDVKRDTGPVLTQWLHNFDGGVAATFVGLRGTQAQIDAAQAAAHILVAEDDGQTHSTQVLLYGPDDYARVSYVYSGGDGNEAAQMAHDLPIVAKS</sequence>
<dbReference type="Proteomes" id="UP001164693">
    <property type="component" value="Chromosome"/>
</dbReference>
<dbReference type="PANTHER" id="PTHR12151">
    <property type="entry name" value="ELECTRON TRANSPORT PROTIN SCO1/SENC FAMILY MEMBER"/>
    <property type="match status" value="1"/>
</dbReference>
<dbReference type="PANTHER" id="PTHR12151:SF25">
    <property type="entry name" value="LINALOOL DEHYDRATASE_ISOMERASE DOMAIN-CONTAINING PROTEIN"/>
    <property type="match status" value="1"/>
</dbReference>
<protein>
    <submittedName>
        <fullName evidence="5">SCO family protein</fullName>
    </submittedName>
</protein>
<feature type="domain" description="Thioredoxin" evidence="4">
    <location>
        <begin position="45"/>
        <end position="211"/>
    </location>
</feature>